<dbReference type="AlphaFoldDB" id="A0A2X1B4X5"/>
<gene>
    <name evidence="8" type="ORF">NCTC11165_02249</name>
</gene>
<dbReference type="GO" id="GO:0006310">
    <property type="term" value="P:DNA recombination"/>
    <property type="evidence" value="ECO:0007669"/>
    <property type="project" value="UniProtKB-KW"/>
</dbReference>
<protein>
    <submittedName>
        <fullName evidence="8">Site-specific recombinase XerD</fullName>
    </submittedName>
</protein>
<dbReference type="CDD" id="cd01184">
    <property type="entry name" value="INT_C_like_1"/>
    <property type="match status" value="1"/>
</dbReference>
<evidence type="ECO:0000256" key="1">
    <source>
        <dbReference type="ARBA" id="ARBA00008857"/>
    </source>
</evidence>
<evidence type="ECO:0000259" key="7">
    <source>
        <dbReference type="PROSITE" id="PS51900"/>
    </source>
</evidence>
<feature type="domain" description="Tyr recombinase" evidence="6">
    <location>
        <begin position="344"/>
        <end position="542"/>
    </location>
</feature>
<dbReference type="InterPro" id="IPR013762">
    <property type="entry name" value="Integrase-like_cat_sf"/>
</dbReference>
<dbReference type="InterPro" id="IPR002104">
    <property type="entry name" value="Integrase_catalytic"/>
</dbReference>
<evidence type="ECO:0000256" key="5">
    <source>
        <dbReference type="PROSITE-ProRule" id="PRU01248"/>
    </source>
</evidence>
<dbReference type="SUPFAM" id="SSF56349">
    <property type="entry name" value="DNA breaking-rejoining enzymes"/>
    <property type="match status" value="1"/>
</dbReference>
<evidence type="ECO:0000313" key="8">
    <source>
        <dbReference type="EMBL" id="SPU45924.1"/>
    </source>
</evidence>
<dbReference type="EMBL" id="UAQM01000022">
    <property type="protein sequence ID" value="SPU45924.1"/>
    <property type="molecule type" value="Genomic_DNA"/>
</dbReference>
<reference evidence="8 9" key="1">
    <citation type="submission" date="2018-06" db="EMBL/GenBank/DDBJ databases">
        <authorList>
            <consortium name="Pathogen Informatics"/>
            <person name="Doyle S."/>
        </authorList>
    </citation>
    <scope>NUCLEOTIDE SEQUENCE [LARGE SCALE GENOMIC DNA]</scope>
    <source>
        <strain evidence="8 9">NCTC11165</strain>
    </source>
</reference>
<dbReference type="InterPro" id="IPR050090">
    <property type="entry name" value="Tyrosine_recombinase_XerCD"/>
</dbReference>
<dbReference type="InterPro" id="IPR044068">
    <property type="entry name" value="CB"/>
</dbReference>
<dbReference type="PANTHER" id="PTHR30349">
    <property type="entry name" value="PHAGE INTEGRASE-RELATED"/>
    <property type="match status" value="1"/>
</dbReference>
<evidence type="ECO:0000259" key="6">
    <source>
        <dbReference type="PROSITE" id="PS51898"/>
    </source>
</evidence>
<evidence type="ECO:0000256" key="4">
    <source>
        <dbReference type="ARBA" id="ARBA00023172"/>
    </source>
</evidence>
<name>A0A2X1B4X5_BREDI</name>
<proteinExistence type="inferred from homology"/>
<dbReference type="InterPro" id="IPR046668">
    <property type="entry name" value="DUF6538"/>
</dbReference>
<dbReference type="Gene3D" id="1.10.443.10">
    <property type="entry name" value="Intergrase catalytic core"/>
    <property type="match status" value="1"/>
</dbReference>
<dbReference type="GO" id="GO:0015074">
    <property type="term" value="P:DNA integration"/>
    <property type="evidence" value="ECO:0007669"/>
    <property type="project" value="UniProtKB-KW"/>
</dbReference>
<keyword evidence="3 5" id="KW-0238">DNA-binding</keyword>
<evidence type="ECO:0000313" key="9">
    <source>
        <dbReference type="Proteomes" id="UP000250358"/>
    </source>
</evidence>
<organism evidence="8 9">
    <name type="scientific">Brevundimonas diminuta</name>
    <name type="common">Pseudomonas diminuta</name>
    <dbReference type="NCBI Taxonomy" id="293"/>
    <lineage>
        <taxon>Bacteria</taxon>
        <taxon>Pseudomonadati</taxon>
        <taxon>Pseudomonadota</taxon>
        <taxon>Alphaproteobacteria</taxon>
        <taxon>Caulobacterales</taxon>
        <taxon>Caulobacteraceae</taxon>
        <taxon>Brevundimonas</taxon>
    </lineage>
</organism>
<dbReference type="PROSITE" id="PS51900">
    <property type="entry name" value="CB"/>
    <property type="match status" value="1"/>
</dbReference>
<accession>A0A2X1B4X5</accession>
<comment type="similarity">
    <text evidence="1">Belongs to the 'phage' integrase family.</text>
</comment>
<dbReference type="InterPro" id="IPR011010">
    <property type="entry name" value="DNA_brk_join_enz"/>
</dbReference>
<dbReference type="Gene3D" id="1.10.150.130">
    <property type="match status" value="1"/>
</dbReference>
<dbReference type="PANTHER" id="PTHR30349:SF41">
    <property type="entry name" value="INTEGRASE_RECOMBINASE PROTEIN MJ0367-RELATED"/>
    <property type="match status" value="1"/>
</dbReference>
<dbReference type="InterPro" id="IPR010998">
    <property type="entry name" value="Integrase_recombinase_N"/>
</dbReference>
<dbReference type="Pfam" id="PF20172">
    <property type="entry name" value="DUF6538"/>
    <property type="match status" value="1"/>
</dbReference>
<keyword evidence="4" id="KW-0233">DNA recombination</keyword>
<dbReference type="GO" id="GO:0003677">
    <property type="term" value="F:DNA binding"/>
    <property type="evidence" value="ECO:0007669"/>
    <property type="project" value="UniProtKB-UniRule"/>
</dbReference>
<evidence type="ECO:0000256" key="3">
    <source>
        <dbReference type="ARBA" id="ARBA00023125"/>
    </source>
</evidence>
<feature type="domain" description="Core-binding (CB)" evidence="7">
    <location>
        <begin position="214"/>
        <end position="323"/>
    </location>
</feature>
<keyword evidence="2" id="KW-0229">DNA integration</keyword>
<dbReference type="Proteomes" id="UP000250358">
    <property type="component" value="Unassembled WGS sequence"/>
</dbReference>
<evidence type="ECO:0000256" key="2">
    <source>
        <dbReference type="ARBA" id="ARBA00022908"/>
    </source>
</evidence>
<dbReference type="PROSITE" id="PS51898">
    <property type="entry name" value="TYR_RECOMBINASE"/>
    <property type="match status" value="1"/>
</dbReference>
<sequence>MDCDTRLCHQTGMEAVPGCNHLYRRGAVYWFRRRVPKDVAQALGETQWRISLGTKDFDEAKRLARLRSVSTDQQVAAVRARNAGKVSPPLSKPEAERLAQGWLADVLEWDEAFRIGHPGGAHSATLWLEEQAADYRRALATLDISAVVPESAETLAKAGLWYPVGDPSRNQLALALLKARVRLVELMERRLGGEVVEVAATVMAIHAPPQPGGMNVAELIAAFKAERVARHGEESTERKYSHIFSALEEVLRPETSIRAVTRADIREVRNLLQRVPKFATRRYPGLTLAEAADRADEDGGERIAPTTVNTYLQNLAAVFNWAVGEDLLDRNPAQGMALSASPNVKRRGFTTEELQRLFNALAPMALGDQPWRFWIPALALYSGARAGELAALRRADLVMIDGVQCMRFTEFDETGRRVEGRKLKTAASERTVPLHPAVEAGMMNYVASLPDDAVLAFPSLPPGPDGKASHYLSKWFGEFRQDVGVGDPATPFHSFRHGFRDACRDAAIPSEVADMLGGWTTQGVATRYGDKSRVSLLRRELVKVSYAPFALPHIATAWRDN</sequence>